<dbReference type="AlphaFoldDB" id="A0A2M8L4T7"/>
<dbReference type="InterPro" id="IPR021139">
    <property type="entry name" value="NYN"/>
</dbReference>
<dbReference type="InterPro" id="IPR047140">
    <property type="entry name" value="LabA"/>
</dbReference>
<feature type="domain" description="NYN" evidence="1">
    <location>
        <begin position="12"/>
        <end position="125"/>
    </location>
</feature>
<dbReference type="Gene3D" id="3.40.50.1010">
    <property type="entry name" value="5'-nuclease"/>
    <property type="match status" value="1"/>
</dbReference>
<gene>
    <name evidence="2" type="ORF">COU96_03020</name>
</gene>
<evidence type="ECO:0000313" key="2">
    <source>
        <dbReference type="EMBL" id="PJE68758.1"/>
    </source>
</evidence>
<sequence>MSKRIYWKTCKKTSIFIDAANVFYSQKTLRWRVDYEKFLNFFKKRTNFRKAYFYSAVISTHKKQKRFFAALNKIGYEVITREVKVIKDRRKKVIVQKGNFDVKLAIDLVLKAKEFDTAVLVSGDVYLPLEKIKKEVLKI</sequence>
<reference evidence="3" key="1">
    <citation type="submission" date="2017-09" db="EMBL/GenBank/DDBJ databases">
        <title>Depth-based differentiation of microbial function through sediment-hosted aquifers and enrichment of novel symbionts in the deep terrestrial subsurface.</title>
        <authorList>
            <person name="Probst A.J."/>
            <person name="Ladd B."/>
            <person name="Jarett J.K."/>
            <person name="Geller-Mcgrath D.E."/>
            <person name="Sieber C.M.K."/>
            <person name="Emerson J.B."/>
            <person name="Anantharaman K."/>
            <person name="Thomas B.C."/>
            <person name="Malmstrom R."/>
            <person name="Stieglmeier M."/>
            <person name="Klingl A."/>
            <person name="Woyke T."/>
            <person name="Ryan C.M."/>
            <person name="Banfield J.F."/>
        </authorList>
    </citation>
    <scope>NUCLEOTIDE SEQUENCE [LARGE SCALE GENOMIC DNA]</scope>
</reference>
<dbReference type="EMBL" id="PFEL01000109">
    <property type="protein sequence ID" value="PJE68758.1"/>
    <property type="molecule type" value="Genomic_DNA"/>
</dbReference>
<proteinExistence type="predicted"/>
<evidence type="ECO:0000259" key="1">
    <source>
        <dbReference type="Pfam" id="PF01936"/>
    </source>
</evidence>
<accession>A0A2M8L4T7</accession>
<evidence type="ECO:0000313" key="3">
    <source>
        <dbReference type="Proteomes" id="UP000229500"/>
    </source>
</evidence>
<dbReference type="CDD" id="cd10911">
    <property type="entry name" value="PIN_LabA"/>
    <property type="match status" value="1"/>
</dbReference>
<comment type="caution">
    <text evidence="2">The sequence shown here is derived from an EMBL/GenBank/DDBJ whole genome shotgun (WGS) entry which is preliminary data.</text>
</comment>
<dbReference type="GO" id="GO:0004540">
    <property type="term" value="F:RNA nuclease activity"/>
    <property type="evidence" value="ECO:0007669"/>
    <property type="project" value="InterPro"/>
</dbReference>
<organism evidence="2 3">
    <name type="scientific">Candidatus Shapirobacteria bacterium CG10_big_fil_rev_8_21_14_0_10_38_14</name>
    <dbReference type="NCBI Taxonomy" id="1974483"/>
    <lineage>
        <taxon>Bacteria</taxon>
        <taxon>Candidatus Shapironibacteriota</taxon>
    </lineage>
</organism>
<protein>
    <recommendedName>
        <fullName evidence="1">NYN domain-containing protein</fullName>
    </recommendedName>
</protein>
<dbReference type="PANTHER" id="PTHR35458">
    <property type="entry name" value="SLR0755 PROTEIN"/>
    <property type="match status" value="1"/>
</dbReference>
<dbReference type="Pfam" id="PF01936">
    <property type="entry name" value="NYN"/>
    <property type="match status" value="1"/>
</dbReference>
<name>A0A2M8L4T7_9BACT</name>
<dbReference type="PANTHER" id="PTHR35458:SF2">
    <property type="entry name" value="SLR0755 PROTEIN"/>
    <property type="match status" value="1"/>
</dbReference>
<dbReference type="Proteomes" id="UP000229500">
    <property type="component" value="Unassembled WGS sequence"/>
</dbReference>